<dbReference type="Proteomes" id="UP001500221">
    <property type="component" value="Unassembled WGS sequence"/>
</dbReference>
<organism evidence="1 2">
    <name type="scientific">Nocardioides marinquilinus</name>
    <dbReference type="NCBI Taxonomy" id="1210400"/>
    <lineage>
        <taxon>Bacteria</taxon>
        <taxon>Bacillati</taxon>
        <taxon>Actinomycetota</taxon>
        <taxon>Actinomycetes</taxon>
        <taxon>Propionibacteriales</taxon>
        <taxon>Nocardioidaceae</taxon>
        <taxon>Nocardioides</taxon>
    </lineage>
</organism>
<dbReference type="InterPro" id="IPR038056">
    <property type="entry name" value="YjbR-like_sf"/>
</dbReference>
<proteinExistence type="predicted"/>
<dbReference type="Gene3D" id="3.90.1150.30">
    <property type="match status" value="1"/>
</dbReference>
<dbReference type="Pfam" id="PF04237">
    <property type="entry name" value="YjbR"/>
    <property type="match status" value="1"/>
</dbReference>
<gene>
    <name evidence="1" type="ORF">GCM10023340_28630</name>
</gene>
<protein>
    <recommendedName>
        <fullName evidence="3">MmcQ/YjbR family DNA-binding protein</fullName>
    </recommendedName>
</protein>
<name>A0ABP9PR18_9ACTN</name>
<evidence type="ECO:0008006" key="3">
    <source>
        <dbReference type="Google" id="ProtNLM"/>
    </source>
</evidence>
<evidence type="ECO:0000313" key="2">
    <source>
        <dbReference type="Proteomes" id="UP001500221"/>
    </source>
</evidence>
<dbReference type="InterPro" id="IPR058532">
    <property type="entry name" value="YjbR/MT2646/Rv2570-like"/>
</dbReference>
<reference evidence="2" key="1">
    <citation type="journal article" date="2019" name="Int. J. Syst. Evol. Microbiol.">
        <title>The Global Catalogue of Microorganisms (GCM) 10K type strain sequencing project: providing services to taxonomists for standard genome sequencing and annotation.</title>
        <authorList>
            <consortium name="The Broad Institute Genomics Platform"/>
            <consortium name="The Broad Institute Genome Sequencing Center for Infectious Disease"/>
            <person name="Wu L."/>
            <person name="Ma J."/>
        </authorList>
    </citation>
    <scope>NUCLEOTIDE SEQUENCE [LARGE SCALE GENOMIC DNA]</scope>
    <source>
        <strain evidence="2">JCM 18459</strain>
    </source>
</reference>
<accession>A0ABP9PR18</accession>
<evidence type="ECO:0000313" key="1">
    <source>
        <dbReference type="EMBL" id="GAA5150808.1"/>
    </source>
</evidence>
<comment type="caution">
    <text evidence="1">The sequence shown here is derived from an EMBL/GenBank/DDBJ whole genome shotgun (WGS) entry which is preliminary data.</text>
</comment>
<dbReference type="SUPFAM" id="SSF142906">
    <property type="entry name" value="YjbR-like"/>
    <property type="match status" value="1"/>
</dbReference>
<keyword evidence="2" id="KW-1185">Reference proteome</keyword>
<sequence>MVRGRPEPDPALVARVGRVALALPEAYEEDAWTGVRWRVRTRTFAHVLVLTADRAREYAGSPTLGGLDAVPVVTFRADGEELLALEAAGWPYLKPPWAPTVLALVLDERTDWTEVPELVTESYRLLAPAKLSRLL</sequence>
<dbReference type="EMBL" id="BAABKG010000003">
    <property type="protein sequence ID" value="GAA5150808.1"/>
    <property type="molecule type" value="Genomic_DNA"/>
</dbReference>